<evidence type="ECO:0000256" key="2">
    <source>
        <dbReference type="ARBA" id="ARBA00010663"/>
    </source>
</evidence>
<sequence length="381" mass="42110">MELSESTSVAPDAPAVTNSSVPDVAEHHYHPAFVVTMSALMATFIVCSLVGNTLVIITICRHRQMRTRTNLFLMNLAVADVMVALLDMPVALVTLIAGRWVFGDVLCQMNAFFVGLGTMTSVHTLMHISIHKYISMTRPFSRFMTRQKILALMAAAWLWCIGYNLTPQMGLTHTAAPQLWPTCYEERQAIVSGMRENSNMAQRSSVLQQQRIAVTLCLVLACFLLCMAPYMVYSNLLAVSRGGSSRVPLILNPISYWFLYLSSVLNPIIYGARSSTFRQSYREILCGAKRSKILTVGSLRSVGSTRLYSHRVSAPATSPCESPGSQSTPARWLEVPPVLHGPKPAQLSQTRALEADQTPPDTAQSPPAPHTPHRVTEKERY</sequence>
<dbReference type="Gene3D" id="1.20.1070.10">
    <property type="entry name" value="Rhodopsin 7-helix transmembrane proteins"/>
    <property type="match status" value="2"/>
</dbReference>
<evidence type="ECO:0000256" key="8">
    <source>
        <dbReference type="ARBA" id="ARBA00023170"/>
    </source>
</evidence>
<gene>
    <name evidence="13" type="primary">GPR50_0</name>
    <name evidence="13" type="ORF">FJT64_026880</name>
</gene>
<evidence type="ECO:0000256" key="6">
    <source>
        <dbReference type="ARBA" id="ARBA00023040"/>
    </source>
</evidence>
<feature type="compositionally biased region" description="Polar residues" evidence="10">
    <location>
        <begin position="315"/>
        <end position="329"/>
    </location>
</feature>
<evidence type="ECO:0000256" key="4">
    <source>
        <dbReference type="ARBA" id="ARBA00022692"/>
    </source>
</evidence>
<keyword evidence="6" id="KW-0297">G-protein coupled receptor</keyword>
<evidence type="ECO:0000256" key="7">
    <source>
        <dbReference type="ARBA" id="ARBA00023136"/>
    </source>
</evidence>
<keyword evidence="7 11" id="KW-0472">Membrane</keyword>
<feature type="transmembrane region" description="Helical" evidence="11">
    <location>
        <begin position="212"/>
        <end position="233"/>
    </location>
</feature>
<name>A0A6A4W2H6_AMPAM</name>
<feature type="transmembrane region" description="Helical" evidence="11">
    <location>
        <begin position="109"/>
        <end position="128"/>
    </location>
</feature>
<organism evidence="13 14">
    <name type="scientific">Amphibalanus amphitrite</name>
    <name type="common">Striped barnacle</name>
    <name type="synonym">Balanus amphitrite</name>
    <dbReference type="NCBI Taxonomy" id="1232801"/>
    <lineage>
        <taxon>Eukaryota</taxon>
        <taxon>Metazoa</taxon>
        <taxon>Ecdysozoa</taxon>
        <taxon>Arthropoda</taxon>
        <taxon>Crustacea</taxon>
        <taxon>Multicrustacea</taxon>
        <taxon>Cirripedia</taxon>
        <taxon>Thoracica</taxon>
        <taxon>Thoracicalcarea</taxon>
        <taxon>Balanomorpha</taxon>
        <taxon>Balanoidea</taxon>
        <taxon>Balanidae</taxon>
        <taxon>Amphibalaninae</taxon>
        <taxon>Amphibalanus</taxon>
    </lineage>
</organism>
<evidence type="ECO:0000256" key="5">
    <source>
        <dbReference type="ARBA" id="ARBA00022989"/>
    </source>
</evidence>
<dbReference type="Pfam" id="PF00001">
    <property type="entry name" value="7tm_1"/>
    <property type="match status" value="2"/>
</dbReference>
<evidence type="ECO:0000313" key="13">
    <source>
        <dbReference type="EMBL" id="KAF0300635.1"/>
    </source>
</evidence>
<evidence type="ECO:0000313" key="14">
    <source>
        <dbReference type="Proteomes" id="UP000440578"/>
    </source>
</evidence>
<keyword evidence="14" id="KW-1185">Reference proteome</keyword>
<feature type="transmembrane region" description="Helical" evidence="11">
    <location>
        <begin position="254"/>
        <end position="272"/>
    </location>
</feature>
<comment type="caution">
    <text evidence="13">The sequence shown here is derived from an EMBL/GenBank/DDBJ whole genome shotgun (WGS) entry which is preliminary data.</text>
</comment>
<evidence type="ECO:0000259" key="12">
    <source>
        <dbReference type="PROSITE" id="PS50262"/>
    </source>
</evidence>
<feature type="transmembrane region" description="Helical" evidence="11">
    <location>
        <begin position="72"/>
        <end position="97"/>
    </location>
</feature>
<evidence type="ECO:0000256" key="1">
    <source>
        <dbReference type="ARBA" id="ARBA00004651"/>
    </source>
</evidence>
<accession>A0A6A4W2H6</accession>
<keyword evidence="8 13" id="KW-0675">Receptor</keyword>
<dbReference type="InterPro" id="IPR000276">
    <property type="entry name" value="GPCR_Rhodpsn"/>
</dbReference>
<comment type="subcellular location">
    <subcellularLocation>
        <location evidence="1">Cell membrane</location>
        <topology evidence="1">Multi-pass membrane protein</topology>
    </subcellularLocation>
</comment>
<feature type="domain" description="G-protein coupled receptors family 1 profile" evidence="12">
    <location>
        <begin position="51"/>
        <end position="270"/>
    </location>
</feature>
<keyword evidence="3" id="KW-1003">Cell membrane</keyword>
<evidence type="ECO:0000256" key="11">
    <source>
        <dbReference type="SAM" id="Phobius"/>
    </source>
</evidence>
<dbReference type="OrthoDB" id="10034726at2759"/>
<comment type="similarity">
    <text evidence="2">Belongs to the G-protein coupled receptor 1 family.</text>
</comment>
<reference evidence="13 14" key="1">
    <citation type="submission" date="2019-07" db="EMBL/GenBank/DDBJ databases">
        <title>Draft genome assembly of a fouling barnacle, Amphibalanus amphitrite (Darwin, 1854): The first reference genome for Thecostraca.</title>
        <authorList>
            <person name="Kim W."/>
        </authorList>
    </citation>
    <scope>NUCLEOTIDE SEQUENCE [LARGE SCALE GENOMIC DNA]</scope>
    <source>
        <strain evidence="13">SNU_AA5</strain>
        <tissue evidence="13">Soma without cirri and trophi</tissue>
    </source>
</reference>
<dbReference type="SMART" id="SM01381">
    <property type="entry name" value="7TM_GPCR_Srsx"/>
    <property type="match status" value="1"/>
</dbReference>
<evidence type="ECO:0000256" key="10">
    <source>
        <dbReference type="SAM" id="MobiDB-lite"/>
    </source>
</evidence>
<proteinExistence type="inferred from homology"/>
<dbReference type="Proteomes" id="UP000440578">
    <property type="component" value="Unassembled WGS sequence"/>
</dbReference>
<protein>
    <submittedName>
        <fullName evidence="13">Melatonin-related receptor</fullName>
    </submittedName>
</protein>
<keyword evidence="9" id="KW-0807">Transducer</keyword>
<dbReference type="PROSITE" id="PS50262">
    <property type="entry name" value="G_PROTEIN_RECEP_F1_2"/>
    <property type="match status" value="1"/>
</dbReference>
<dbReference type="EMBL" id="VIIS01001247">
    <property type="protein sequence ID" value="KAF0300635.1"/>
    <property type="molecule type" value="Genomic_DNA"/>
</dbReference>
<dbReference type="PRINTS" id="PR00237">
    <property type="entry name" value="GPCRRHODOPSN"/>
</dbReference>
<keyword evidence="5 11" id="KW-1133">Transmembrane helix</keyword>
<evidence type="ECO:0000256" key="3">
    <source>
        <dbReference type="ARBA" id="ARBA00022475"/>
    </source>
</evidence>
<keyword evidence="4 11" id="KW-0812">Transmembrane</keyword>
<evidence type="ECO:0000256" key="9">
    <source>
        <dbReference type="ARBA" id="ARBA00023224"/>
    </source>
</evidence>
<dbReference type="AlphaFoldDB" id="A0A6A4W2H6"/>
<dbReference type="PANTHER" id="PTHR22752">
    <property type="entry name" value="G PROTEIN-COUPLED RECEPTOR"/>
    <property type="match status" value="1"/>
</dbReference>
<dbReference type="GO" id="GO:0004930">
    <property type="term" value="F:G protein-coupled receptor activity"/>
    <property type="evidence" value="ECO:0007669"/>
    <property type="project" value="UniProtKB-KW"/>
</dbReference>
<dbReference type="CDD" id="cd00637">
    <property type="entry name" value="7tm_classA_rhodopsin-like"/>
    <property type="match status" value="1"/>
</dbReference>
<feature type="transmembrane region" description="Helical" evidence="11">
    <location>
        <begin position="32"/>
        <end position="60"/>
    </location>
</feature>
<dbReference type="SUPFAM" id="SSF81321">
    <property type="entry name" value="Family A G protein-coupled receptor-like"/>
    <property type="match status" value="1"/>
</dbReference>
<dbReference type="InterPro" id="IPR017452">
    <property type="entry name" value="GPCR_Rhodpsn_7TM"/>
</dbReference>
<dbReference type="GO" id="GO:0005886">
    <property type="term" value="C:plasma membrane"/>
    <property type="evidence" value="ECO:0007669"/>
    <property type="project" value="UniProtKB-SubCell"/>
</dbReference>
<feature type="region of interest" description="Disordered" evidence="10">
    <location>
        <begin position="314"/>
        <end position="381"/>
    </location>
</feature>